<protein>
    <submittedName>
        <fullName evidence="3">Glycine/betaine ABC transporter substrate-binding protein</fullName>
    </submittedName>
</protein>
<dbReference type="RefSeq" id="WP_280998588.1">
    <property type="nucleotide sequence ID" value="NZ_CP069362.1"/>
</dbReference>
<keyword evidence="4" id="KW-1185">Reference proteome</keyword>
<evidence type="ECO:0000259" key="2">
    <source>
        <dbReference type="Pfam" id="PF04069"/>
    </source>
</evidence>
<proteinExistence type="predicted"/>
<dbReference type="Gene3D" id="3.40.190.10">
    <property type="entry name" value="Periplasmic binding protein-like II"/>
    <property type="match status" value="1"/>
</dbReference>
<evidence type="ECO:0000256" key="1">
    <source>
        <dbReference type="SAM" id="SignalP"/>
    </source>
</evidence>
<reference evidence="3 4" key="1">
    <citation type="submission" date="2021-02" db="EMBL/GenBank/DDBJ databases">
        <title>Characterization of Marinitoga sp. nov. str. BP5-C20A.</title>
        <authorList>
            <person name="Erauso G."/>
            <person name="Postec A."/>
        </authorList>
    </citation>
    <scope>NUCLEOTIDE SEQUENCE [LARGE SCALE GENOMIC DNA]</scope>
    <source>
        <strain evidence="3 4">BP5-C20A</strain>
    </source>
</reference>
<dbReference type="InterPro" id="IPR007210">
    <property type="entry name" value="ABC_Gly_betaine_transp_sub-bd"/>
</dbReference>
<dbReference type="Pfam" id="PF04069">
    <property type="entry name" value="OpuAC"/>
    <property type="match status" value="1"/>
</dbReference>
<evidence type="ECO:0000313" key="4">
    <source>
        <dbReference type="Proteomes" id="UP001232493"/>
    </source>
</evidence>
<organism evidence="3 4">
    <name type="scientific">Marinitoga aeolica</name>
    <dbReference type="NCBI Taxonomy" id="2809031"/>
    <lineage>
        <taxon>Bacteria</taxon>
        <taxon>Thermotogati</taxon>
        <taxon>Thermotogota</taxon>
        <taxon>Thermotogae</taxon>
        <taxon>Petrotogales</taxon>
        <taxon>Petrotogaceae</taxon>
        <taxon>Marinitoga</taxon>
    </lineage>
</organism>
<dbReference type="EMBL" id="CP069362">
    <property type="protein sequence ID" value="WGS64724.1"/>
    <property type="molecule type" value="Genomic_DNA"/>
</dbReference>
<feature type="chain" id="PRO_5047313364" evidence="1">
    <location>
        <begin position="20"/>
        <end position="294"/>
    </location>
</feature>
<dbReference type="SUPFAM" id="SSF53850">
    <property type="entry name" value="Periplasmic binding protein-like II"/>
    <property type="match status" value="1"/>
</dbReference>
<dbReference type="Proteomes" id="UP001232493">
    <property type="component" value="Chromosome"/>
</dbReference>
<sequence length="294" mass="33531">MKKFGVILLLVIMSFNVFAAKTIVVGSKMFTEGYVIANMISLLLKDAGFKVEEQFGLTSFPLRAAIENGQVDIYSEYTGTAWAAYFKQKKNIYDPYELFNEVAKLDYEKNKIVWINMIPFNDTYAMAVRNEFAEKNNIRTLSDLAKFVNNGNKVIFGVNPEFYERADGFFAMANAYNMNVPKKYVKTMEAGLTYEAVSAGKIDVAMVYSTDAKLLKYNLTVLKDDKSFFPLYNPAVLVREEVLNKYPEIKEILKPLTLYLNENIIIRLNYLVDVKGMEPEIVAKNYLKGLGLIK</sequence>
<accession>A0ABY8PQ23</accession>
<keyword evidence="1" id="KW-0732">Signal</keyword>
<evidence type="ECO:0000313" key="3">
    <source>
        <dbReference type="EMBL" id="WGS64724.1"/>
    </source>
</evidence>
<gene>
    <name evidence="3" type="ORF">JRV97_10240</name>
</gene>
<dbReference type="CDD" id="cd13528">
    <property type="entry name" value="PBP2_osmoprotectants"/>
    <property type="match status" value="1"/>
</dbReference>
<dbReference type="Gene3D" id="3.40.190.120">
    <property type="entry name" value="Osmoprotection protein (prox), domain 2"/>
    <property type="match status" value="1"/>
</dbReference>
<name>A0ABY8PQ23_9BACT</name>
<feature type="domain" description="ABC-type glycine betaine transport system substrate-binding" evidence="2">
    <location>
        <begin position="21"/>
        <end position="288"/>
    </location>
</feature>
<feature type="signal peptide" evidence="1">
    <location>
        <begin position="1"/>
        <end position="19"/>
    </location>
</feature>